<name>A0A9P1GBI9_9DINO</name>
<evidence type="ECO:0000313" key="3">
    <source>
        <dbReference type="EMBL" id="CAL1157647.1"/>
    </source>
</evidence>
<comment type="caution">
    <text evidence="2">The sequence shown here is derived from an EMBL/GenBank/DDBJ whole genome shotgun (WGS) entry which is preliminary data.</text>
</comment>
<dbReference type="SUPFAM" id="SSF54236">
    <property type="entry name" value="Ubiquitin-like"/>
    <property type="match status" value="1"/>
</dbReference>
<dbReference type="PROSITE" id="PS50053">
    <property type="entry name" value="UBIQUITIN_2"/>
    <property type="match status" value="1"/>
</dbReference>
<sequence length="228" mass="25320">MKLWLSSLGSEAVEFETAESDTVGQLQAAIRQRWEVHEKTLVKVVHDTSVYEDAEETLVALGIEDGTHLMAILENPGPILLKAQNLRCGGSAKDLQLAVRGGRLSHQADRLKVELTLKDGAPSDAEFFVTLREGDAVLAREKLSATDRQATFGEKHEIVRLAKPDTFFSLEYTLGSAQNRVAEWTCLIFYVNSSIEVPSQTCGRLSNRDVVLPHRDRGFVRIRTRDGS</sequence>
<evidence type="ECO:0000259" key="1">
    <source>
        <dbReference type="PROSITE" id="PS50053"/>
    </source>
</evidence>
<reference evidence="3" key="2">
    <citation type="submission" date="2024-04" db="EMBL/GenBank/DDBJ databases">
        <authorList>
            <person name="Chen Y."/>
            <person name="Shah S."/>
            <person name="Dougan E. K."/>
            <person name="Thang M."/>
            <person name="Chan C."/>
        </authorList>
    </citation>
    <scope>NUCLEOTIDE SEQUENCE [LARGE SCALE GENOMIC DNA]</scope>
</reference>
<reference evidence="2" key="1">
    <citation type="submission" date="2022-10" db="EMBL/GenBank/DDBJ databases">
        <authorList>
            <person name="Chen Y."/>
            <person name="Dougan E. K."/>
            <person name="Chan C."/>
            <person name="Rhodes N."/>
            <person name="Thang M."/>
        </authorList>
    </citation>
    <scope>NUCLEOTIDE SEQUENCE</scope>
</reference>
<protein>
    <recommendedName>
        <fullName evidence="1">Ubiquitin-like domain-containing protein</fullName>
    </recommendedName>
</protein>
<dbReference type="AlphaFoldDB" id="A0A9P1GBI9"/>
<dbReference type="EMBL" id="CAMXCT010003402">
    <property type="protein sequence ID" value="CAI4004272.1"/>
    <property type="molecule type" value="Genomic_DNA"/>
</dbReference>
<dbReference type="Proteomes" id="UP001152797">
    <property type="component" value="Unassembled WGS sequence"/>
</dbReference>
<keyword evidence="4" id="KW-1185">Reference proteome</keyword>
<organism evidence="2">
    <name type="scientific">Cladocopium goreaui</name>
    <dbReference type="NCBI Taxonomy" id="2562237"/>
    <lineage>
        <taxon>Eukaryota</taxon>
        <taxon>Sar</taxon>
        <taxon>Alveolata</taxon>
        <taxon>Dinophyceae</taxon>
        <taxon>Suessiales</taxon>
        <taxon>Symbiodiniaceae</taxon>
        <taxon>Cladocopium</taxon>
    </lineage>
</organism>
<dbReference type="InterPro" id="IPR029071">
    <property type="entry name" value="Ubiquitin-like_domsf"/>
</dbReference>
<dbReference type="InterPro" id="IPR000626">
    <property type="entry name" value="Ubiquitin-like_dom"/>
</dbReference>
<gene>
    <name evidence="2" type="ORF">C1SCF055_LOCUS30073</name>
</gene>
<dbReference type="EMBL" id="CAMXCT030003402">
    <property type="protein sequence ID" value="CAL4791584.1"/>
    <property type="molecule type" value="Genomic_DNA"/>
</dbReference>
<accession>A0A9P1GBI9</accession>
<evidence type="ECO:0000313" key="4">
    <source>
        <dbReference type="Proteomes" id="UP001152797"/>
    </source>
</evidence>
<dbReference type="EMBL" id="CAMXCT020003402">
    <property type="protein sequence ID" value="CAL1157647.1"/>
    <property type="molecule type" value="Genomic_DNA"/>
</dbReference>
<proteinExistence type="predicted"/>
<evidence type="ECO:0000313" key="2">
    <source>
        <dbReference type="EMBL" id="CAI4004272.1"/>
    </source>
</evidence>
<feature type="domain" description="Ubiquitin-like" evidence="1">
    <location>
        <begin position="1"/>
        <end position="78"/>
    </location>
</feature>